<evidence type="ECO:0000256" key="6">
    <source>
        <dbReference type="ARBA" id="ARBA00050652"/>
    </source>
</evidence>
<evidence type="ECO:0000256" key="12">
    <source>
        <dbReference type="ARBA" id="ARBA00077136"/>
    </source>
</evidence>
<organism evidence="17 18">
    <name type="scientific">Methylobacillus flagellatus (strain ATCC 51484 / DSM 6875 / VKM B-1610 / KT)</name>
    <dbReference type="NCBI Taxonomy" id="265072"/>
    <lineage>
        <taxon>Bacteria</taxon>
        <taxon>Pseudomonadati</taxon>
        <taxon>Pseudomonadota</taxon>
        <taxon>Betaproteobacteria</taxon>
        <taxon>Nitrosomonadales</taxon>
        <taxon>Methylophilaceae</taxon>
        <taxon>Methylobacillus</taxon>
    </lineage>
</organism>
<dbReference type="STRING" id="265072.Mfla_0932"/>
<gene>
    <name evidence="15" type="primary">aat</name>
    <name evidence="16" type="ordered locus">Mfla_0932</name>
    <name evidence="17" type="ordered locus">Mfla_1076</name>
</gene>
<comment type="catalytic activity">
    <reaction evidence="5 15">
        <text>L-phenylalanyl-tRNA(Phe) + an N-terminal L-alpha-aminoacyl-[protein] = an N-terminal L-phenylalanyl-L-alpha-aminoacyl-[protein] + tRNA(Phe)</text>
        <dbReference type="Rhea" id="RHEA:43632"/>
        <dbReference type="Rhea" id="RHEA-COMP:9668"/>
        <dbReference type="Rhea" id="RHEA-COMP:9699"/>
        <dbReference type="Rhea" id="RHEA-COMP:10636"/>
        <dbReference type="Rhea" id="RHEA-COMP:10637"/>
        <dbReference type="ChEBI" id="CHEBI:78442"/>
        <dbReference type="ChEBI" id="CHEBI:78531"/>
        <dbReference type="ChEBI" id="CHEBI:78597"/>
        <dbReference type="ChEBI" id="CHEBI:83561"/>
        <dbReference type="EC" id="2.3.2.6"/>
    </reaction>
</comment>
<dbReference type="GO" id="GO:0030163">
    <property type="term" value="P:protein catabolic process"/>
    <property type="evidence" value="ECO:0007669"/>
    <property type="project" value="UniProtKB-UniRule"/>
</dbReference>
<evidence type="ECO:0000313" key="16">
    <source>
        <dbReference type="EMBL" id="ABE49200.1"/>
    </source>
</evidence>
<evidence type="ECO:0000256" key="14">
    <source>
        <dbReference type="ARBA" id="ARBA00083640"/>
    </source>
</evidence>
<keyword evidence="2 15" id="KW-0963">Cytoplasm</keyword>
<protein>
    <recommendedName>
        <fullName evidence="11 15">Leucyl/phenylalanyl-tRNA--protein transferase</fullName>
        <ecNumber evidence="10 15">2.3.2.6</ecNumber>
    </recommendedName>
    <alternativeName>
        <fullName evidence="12 15">L/F-transferase</fullName>
    </alternativeName>
    <alternativeName>
        <fullName evidence="13 15">Leucyltransferase</fullName>
    </alternativeName>
    <alternativeName>
        <fullName evidence="14 15">Phenyalanyltransferase</fullName>
    </alternativeName>
</protein>
<evidence type="ECO:0000256" key="1">
    <source>
        <dbReference type="ARBA" id="ARBA00004496"/>
    </source>
</evidence>
<evidence type="ECO:0000256" key="3">
    <source>
        <dbReference type="ARBA" id="ARBA00022679"/>
    </source>
</evidence>
<keyword evidence="18" id="KW-1185">Reference proteome</keyword>
<evidence type="ECO:0000256" key="11">
    <source>
        <dbReference type="ARBA" id="ARBA00074372"/>
    </source>
</evidence>
<sequence length="244" mass="27362">MVDSTTTQQDDPRMTHQYYRLPGGPVRVLQAGTPFPPLEAALREPNGLIAIGGDLTAERLLNAYAQGIFPWFSEGEPILWWSPDPRMVLFPGELKISRSLAKRLKRRDYEIRFNTAFSQVIAACAATPREGQDGTWITDGIMEAYNTLHLLGHAHSAETWVDGKLVGGLYGVSLGRMFYGESMFHHTTDASKLAFVHMVRRLQALGYGMIDCQMKTRHLASLGAREITRAEFSQRLNELVHYPA</sequence>
<keyword evidence="3 15" id="KW-0808">Transferase</keyword>
<dbReference type="eggNOG" id="COG2360">
    <property type="taxonomic scope" value="Bacteria"/>
</dbReference>
<evidence type="ECO:0000256" key="2">
    <source>
        <dbReference type="ARBA" id="ARBA00022490"/>
    </source>
</evidence>
<evidence type="ECO:0000256" key="5">
    <source>
        <dbReference type="ARBA" id="ARBA00050607"/>
    </source>
</evidence>
<dbReference type="InterPro" id="IPR016181">
    <property type="entry name" value="Acyl_CoA_acyltransferase"/>
</dbReference>
<evidence type="ECO:0000256" key="4">
    <source>
        <dbReference type="ARBA" id="ARBA00023315"/>
    </source>
</evidence>
<comment type="function">
    <text evidence="8 15">Functions in the N-end rule pathway of protein degradation where it conjugates Leu, Phe and, less efficiently, Met from aminoacyl-tRNAs to the N-termini of proteins containing an N-terminal arginine or lysine.</text>
</comment>
<dbReference type="PANTHER" id="PTHR30098">
    <property type="entry name" value="LEUCYL/PHENYLALANYL-TRNA--PROTEIN TRANSFERASE"/>
    <property type="match status" value="1"/>
</dbReference>
<dbReference type="GO" id="GO:0005737">
    <property type="term" value="C:cytoplasm"/>
    <property type="evidence" value="ECO:0007669"/>
    <property type="project" value="UniProtKB-SubCell"/>
</dbReference>
<dbReference type="Proteomes" id="UP000002440">
    <property type="component" value="Chromosome"/>
</dbReference>
<dbReference type="EC" id="2.3.2.6" evidence="10 15"/>
<dbReference type="EMBL" id="CP000284">
    <property type="protein sequence ID" value="ABE49200.1"/>
    <property type="molecule type" value="Genomic_DNA"/>
</dbReference>
<evidence type="ECO:0000256" key="8">
    <source>
        <dbReference type="ARBA" id="ARBA00054043"/>
    </source>
</evidence>
<dbReference type="SUPFAM" id="SSF55729">
    <property type="entry name" value="Acyl-CoA N-acyltransferases (Nat)"/>
    <property type="match status" value="1"/>
</dbReference>
<dbReference type="Pfam" id="PF03588">
    <property type="entry name" value="Leu_Phe_trans"/>
    <property type="match status" value="1"/>
</dbReference>
<comment type="similarity">
    <text evidence="9 15">Belongs to the L/F-transferase family.</text>
</comment>
<reference evidence="17 18" key="1">
    <citation type="submission" date="2006-03" db="EMBL/GenBank/DDBJ databases">
        <title>Complete sequence of Methylobacillus flagellatus KT.</title>
        <authorList>
            <consortium name="US DOE Joint Genome Institute"/>
            <person name="Copeland A."/>
            <person name="Lucas S."/>
            <person name="Lapidus A."/>
            <person name="Barry K."/>
            <person name="Detter J.C."/>
            <person name="Glavina del Rio T."/>
            <person name="Hammon N."/>
            <person name="Israni S."/>
            <person name="Dalin E."/>
            <person name="Tice H."/>
            <person name="Pitluck S."/>
            <person name="Brettin T."/>
            <person name="Bruce D."/>
            <person name="Han C."/>
            <person name="Tapia R."/>
            <person name="Saunders E."/>
            <person name="Gilna P."/>
            <person name="Schmutz J."/>
            <person name="Larimer F."/>
            <person name="Land M."/>
            <person name="Kyrpides N."/>
            <person name="Anderson I."/>
            <person name="Richardson P."/>
        </authorList>
    </citation>
    <scope>NUCLEOTIDE SEQUENCE [LARGE SCALE GENOMIC DNA]</scope>
    <source>
        <strain evidence="17">KT</strain>
        <strain evidence="18">KT / ATCC 51484 / DSM 6875</strain>
    </source>
</reference>
<dbReference type="Gene3D" id="3.30.70.3550">
    <property type="entry name" value="Leucyl/phenylalanyl-tRNA-protein transferase, N-terminal domain"/>
    <property type="match status" value="1"/>
</dbReference>
<dbReference type="Gene3D" id="3.40.630.70">
    <property type="entry name" value="Leucyl/phenylalanyl-tRNA-protein transferase, C-terminal domain"/>
    <property type="match status" value="1"/>
</dbReference>
<proteinExistence type="inferred from homology"/>
<dbReference type="FunFam" id="3.40.630.70:FF:000001">
    <property type="entry name" value="Leucyl/phenylalanyl-tRNA--protein transferase"/>
    <property type="match status" value="1"/>
</dbReference>
<dbReference type="FunFam" id="3.30.70.3550:FF:000001">
    <property type="entry name" value="Leucyl/phenylalanyl-tRNA--protein transferase"/>
    <property type="match status" value="1"/>
</dbReference>
<dbReference type="InterPro" id="IPR004616">
    <property type="entry name" value="Leu/Phe-tRNA_Trfase"/>
</dbReference>
<dbReference type="GO" id="GO:0008914">
    <property type="term" value="F:leucyl-tRNA--protein transferase activity"/>
    <property type="evidence" value="ECO:0007669"/>
    <property type="project" value="UniProtKB-UniRule"/>
</dbReference>
<evidence type="ECO:0000256" key="9">
    <source>
        <dbReference type="ARBA" id="ARBA00061535"/>
    </source>
</evidence>
<dbReference type="InterPro" id="IPR042221">
    <property type="entry name" value="Leu/Phe-tRNA_Trfase_N"/>
</dbReference>
<dbReference type="PANTHER" id="PTHR30098:SF2">
    <property type="entry name" value="LEUCYL_PHENYLALANYL-TRNA--PROTEIN TRANSFERASE"/>
    <property type="match status" value="1"/>
</dbReference>
<dbReference type="NCBIfam" id="TIGR00667">
    <property type="entry name" value="aat"/>
    <property type="match status" value="1"/>
</dbReference>
<dbReference type="HOGENOM" id="CLU_075045_0_0_4"/>
<comment type="catalytic activity">
    <reaction evidence="7 15">
        <text>N-terminal L-lysyl-[protein] + L-leucyl-tRNA(Leu) = N-terminal L-leucyl-L-lysyl-[protein] + tRNA(Leu) + H(+)</text>
        <dbReference type="Rhea" id="RHEA:12340"/>
        <dbReference type="Rhea" id="RHEA-COMP:9613"/>
        <dbReference type="Rhea" id="RHEA-COMP:9622"/>
        <dbReference type="Rhea" id="RHEA-COMP:12670"/>
        <dbReference type="Rhea" id="RHEA-COMP:12671"/>
        <dbReference type="ChEBI" id="CHEBI:15378"/>
        <dbReference type="ChEBI" id="CHEBI:65249"/>
        <dbReference type="ChEBI" id="CHEBI:78442"/>
        <dbReference type="ChEBI" id="CHEBI:78494"/>
        <dbReference type="ChEBI" id="CHEBI:133043"/>
        <dbReference type="EC" id="2.3.2.6"/>
    </reaction>
</comment>
<evidence type="ECO:0000313" key="18">
    <source>
        <dbReference type="Proteomes" id="UP000002440"/>
    </source>
</evidence>
<dbReference type="HAMAP" id="MF_00688">
    <property type="entry name" value="Leu_Phe_trans"/>
    <property type="match status" value="1"/>
</dbReference>
<comment type="subcellular location">
    <subcellularLocation>
        <location evidence="1 15">Cytoplasm</location>
    </subcellularLocation>
</comment>
<dbReference type="AlphaFoldDB" id="Q1H2E3"/>
<dbReference type="EMBL" id="CP000284">
    <property type="protein sequence ID" value="ABE49344.1"/>
    <property type="molecule type" value="Genomic_DNA"/>
</dbReference>
<dbReference type="KEGG" id="mfa:Mfla_1076"/>
<evidence type="ECO:0000256" key="15">
    <source>
        <dbReference type="HAMAP-Rule" id="MF_00688"/>
    </source>
</evidence>
<keyword evidence="4 15" id="KW-0012">Acyltransferase</keyword>
<evidence type="ECO:0000313" key="17">
    <source>
        <dbReference type="EMBL" id="ABE49344.1"/>
    </source>
</evidence>
<evidence type="ECO:0000256" key="7">
    <source>
        <dbReference type="ARBA" id="ARBA00051538"/>
    </source>
</evidence>
<dbReference type="InterPro" id="IPR042203">
    <property type="entry name" value="Leu/Phe-tRNA_Trfase_C"/>
</dbReference>
<evidence type="ECO:0000256" key="10">
    <source>
        <dbReference type="ARBA" id="ARBA00066767"/>
    </source>
</evidence>
<name>Q1H2E3_METFK</name>
<evidence type="ECO:0000256" key="13">
    <source>
        <dbReference type="ARBA" id="ARBA00077165"/>
    </source>
</evidence>
<dbReference type="KEGG" id="mfa:Mfla_0932"/>
<comment type="catalytic activity">
    <reaction evidence="6 15">
        <text>N-terminal L-arginyl-[protein] + L-leucyl-tRNA(Leu) = N-terminal L-leucyl-L-arginyl-[protein] + tRNA(Leu) + H(+)</text>
        <dbReference type="Rhea" id="RHEA:50416"/>
        <dbReference type="Rhea" id="RHEA-COMP:9613"/>
        <dbReference type="Rhea" id="RHEA-COMP:9622"/>
        <dbReference type="Rhea" id="RHEA-COMP:12672"/>
        <dbReference type="Rhea" id="RHEA-COMP:12673"/>
        <dbReference type="ChEBI" id="CHEBI:15378"/>
        <dbReference type="ChEBI" id="CHEBI:64719"/>
        <dbReference type="ChEBI" id="CHEBI:78442"/>
        <dbReference type="ChEBI" id="CHEBI:78494"/>
        <dbReference type="ChEBI" id="CHEBI:133044"/>
        <dbReference type="EC" id="2.3.2.6"/>
    </reaction>
</comment>
<accession>Q1H2E3</accession>